<dbReference type="Proteomes" id="UP000606786">
    <property type="component" value="Unassembled WGS sequence"/>
</dbReference>
<dbReference type="EMBL" id="GAMC01002833">
    <property type="protein sequence ID" value="JAC03723.1"/>
    <property type="molecule type" value="mRNA"/>
</dbReference>
<dbReference type="InterPro" id="IPR050410">
    <property type="entry name" value="CCR4/nocturin_mRNA_transcr"/>
</dbReference>
<reference evidence="3" key="2">
    <citation type="journal article" date="2014" name="BMC Genomics">
        <title>A genomic perspective to assessing quality of mass-reared SIT flies used in Mediterranean fruit fly (Ceratitis capitata) eradication in California.</title>
        <authorList>
            <person name="Calla B."/>
            <person name="Hall B."/>
            <person name="Hou S."/>
            <person name="Geib S.M."/>
        </authorList>
    </citation>
    <scope>NUCLEOTIDE SEQUENCE</scope>
</reference>
<feature type="domain" description="Endonuclease/exonuclease/phosphatase" evidence="1">
    <location>
        <begin position="71"/>
        <end position="371"/>
    </location>
</feature>
<sequence length="381" mass="44027">MFKTFISSFNTNNLLNVAKSLRSKYCEQVLYIQANSISRWKRSSKMTRTWERAMGGAGKGTSGGSKVYTLLSYNILAQDLLVEHLHLYMGIEPSMLRWDHRLLRLTEEIQHIKPDILCLQEMQFNHIRNFVKHISFKRQLEYVFKKKTGHRTDGCAIIYDKNKFRLLADLPVEYYTKGHAILNRDNVALLAMFSVRNEPSKKFIVATTHLLYNPKRQDVRIAQVEKLIAALQQFSVENENGKSVPLPVILTGDFNFEPKTRPYQILCEQCKDPPICERFNKHDEGSGSNQEASKEYYLKTPKGNNLQMAPIDFGMHTASTFQERWITVDYILQSVDENRQKIQIQSAYTLPKINDCIRTGLIPNKHLGSDHYSLGIQFSVL</sequence>
<dbReference type="GeneID" id="105665230"/>
<accession>W8BWV4</accession>
<dbReference type="PANTHER" id="PTHR12121:SF34">
    <property type="entry name" value="PROTEIN ANGEL"/>
    <property type="match status" value="1"/>
</dbReference>
<organism evidence="3">
    <name type="scientific">Ceratitis capitata</name>
    <name type="common">Mediterranean fruit fly</name>
    <name type="synonym">Tephritis capitata</name>
    <dbReference type="NCBI Taxonomy" id="7213"/>
    <lineage>
        <taxon>Eukaryota</taxon>
        <taxon>Metazoa</taxon>
        <taxon>Ecdysozoa</taxon>
        <taxon>Arthropoda</taxon>
        <taxon>Hexapoda</taxon>
        <taxon>Insecta</taxon>
        <taxon>Pterygota</taxon>
        <taxon>Neoptera</taxon>
        <taxon>Endopterygota</taxon>
        <taxon>Diptera</taxon>
        <taxon>Brachycera</taxon>
        <taxon>Muscomorpha</taxon>
        <taxon>Tephritoidea</taxon>
        <taxon>Tephritidae</taxon>
        <taxon>Ceratitis</taxon>
        <taxon>Ceratitis</taxon>
    </lineage>
</organism>
<dbReference type="EMBL" id="CAJHJT010000056">
    <property type="protein sequence ID" value="CAD7015407.1"/>
    <property type="molecule type" value="Genomic_DNA"/>
</dbReference>
<dbReference type="Pfam" id="PF03372">
    <property type="entry name" value="Exo_endo_phos"/>
    <property type="match status" value="1"/>
</dbReference>
<reference evidence="3" key="1">
    <citation type="submission" date="2013-07" db="EMBL/GenBank/DDBJ databases">
        <authorList>
            <person name="Geib S."/>
        </authorList>
    </citation>
    <scope>NUCLEOTIDE SEQUENCE</scope>
</reference>
<name>W8BWV4_CERCA</name>
<dbReference type="InterPro" id="IPR005135">
    <property type="entry name" value="Endo/exonuclease/phosphatase"/>
</dbReference>
<dbReference type="GO" id="GO:0000175">
    <property type="term" value="F:3'-5'-RNA exonuclease activity"/>
    <property type="evidence" value="ECO:0007669"/>
    <property type="project" value="TreeGrafter"/>
</dbReference>
<protein>
    <submittedName>
        <fullName evidence="2">(Mediterranean fruit fly) hypothetical protein</fullName>
    </submittedName>
    <submittedName>
        <fullName evidence="3">Protein angel</fullName>
    </submittedName>
</protein>
<dbReference type="KEGG" id="ccat:105665230"/>
<evidence type="ECO:0000313" key="2">
    <source>
        <dbReference type="EMBL" id="CAD7015407.1"/>
    </source>
</evidence>
<dbReference type="Gene3D" id="3.60.10.10">
    <property type="entry name" value="Endonuclease/exonuclease/phosphatase"/>
    <property type="match status" value="1"/>
</dbReference>
<dbReference type="CTD" id="37748"/>
<reference evidence="2" key="3">
    <citation type="submission" date="2020-11" db="EMBL/GenBank/DDBJ databases">
        <authorList>
            <person name="Whitehead M."/>
        </authorList>
    </citation>
    <scope>NUCLEOTIDE SEQUENCE</scope>
    <source>
        <strain evidence="2">EGII</strain>
    </source>
</reference>
<evidence type="ECO:0000313" key="4">
    <source>
        <dbReference type="Proteomes" id="UP000606786"/>
    </source>
</evidence>
<dbReference type="PANTHER" id="PTHR12121">
    <property type="entry name" value="CARBON CATABOLITE REPRESSOR PROTEIN 4"/>
    <property type="match status" value="1"/>
</dbReference>
<dbReference type="InterPro" id="IPR036691">
    <property type="entry name" value="Endo/exonu/phosph_ase_sf"/>
</dbReference>
<keyword evidence="4" id="KW-1185">Reference proteome</keyword>
<evidence type="ECO:0000259" key="1">
    <source>
        <dbReference type="Pfam" id="PF03372"/>
    </source>
</evidence>
<proteinExistence type="evidence at transcript level"/>
<gene>
    <name evidence="3" type="primary">ANGEL</name>
    <name evidence="2" type="ORF">CCAP1982_LOCUS23350</name>
</gene>
<dbReference type="OrthoDB" id="10253982at2759"/>
<dbReference type="SUPFAM" id="SSF56219">
    <property type="entry name" value="DNase I-like"/>
    <property type="match status" value="1"/>
</dbReference>
<dbReference type="AlphaFoldDB" id="W8BWV4"/>
<evidence type="ECO:0000313" key="3">
    <source>
        <dbReference type="EMBL" id="JAC03723.1"/>
    </source>
</evidence>